<organism evidence="3">
    <name type="scientific">uncultured Frankineae bacterium</name>
    <dbReference type="NCBI Taxonomy" id="437475"/>
    <lineage>
        <taxon>Bacteria</taxon>
        <taxon>Bacillati</taxon>
        <taxon>Actinomycetota</taxon>
        <taxon>Actinomycetes</taxon>
        <taxon>Frankiales</taxon>
        <taxon>environmental samples</taxon>
    </lineage>
</organism>
<evidence type="ECO:0000256" key="1">
    <source>
        <dbReference type="SAM" id="MobiDB-lite"/>
    </source>
</evidence>
<dbReference type="Pfam" id="PF22802">
    <property type="entry name" value="RsiG"/>
    <property type="match status" value="1"/>
</dbReference>
<evidence type="ECO:0000259" key="2">
    <source>
        <dbReference type="Pfam" id="PF22802"/>
    </source>
</evidence>
<feature type="region of interest" description="Disordered" evidence="1">
    <location>
        <begin position="1"/>
        <end position="34"/>
    </location>
</feature>
<accession>A0A6J4MNF1</accession>
<dbReference type="EMBL" id="CADCUE010000298">
    <property type="protein sequence ID" value="CAA9362870.1"/>
    <property type="molecule type" value="Genomic_DNA"/>
</dbReference>
<dbReference type="AlphaFoldDB" id="A0A6J4MNF1"/>
<dbReference type="InterPro" id="IPR055209">
    <property type="entry name" value="RsiG-like_dom"/>
</dbReference>
<evidence type="ECO:0000313" key="3">
    <source>
        <dbReference type="EMBL" id="CAA9362870.1"/>
    </source>
</evidence>
<name>A0A6J4MNF1_9ACTN</name>
<sequence>MKQSAPRDGATSPAPLAAGVPAQRRKGERRPEPVLSEAYAHLSVDGLREYRRALSDEEHRVSYWRRILQARLDLVASGTTRKGVDHDRLTPLLTTQRLGAGRRALNSVVHGDGGIPPLPLLQELWERQVEPDDDAGRAAFEDDLRLAEQALSAYRSALHARIGQATGELIARYRDSPELCLSALPLERGTVAARPRD</sequence>
<reference evidence="3" key="1">
    <citation type="submission" date="2020-02" db="EMBL/GenBank/DDBJ databases">
        <authorList>
            <person name="Meier V. D."/>
        </authorList>
    </citation>
    <scope>NUCLEOTIDE SEQUENCE</scope>
    <source>
        <strain evidence="3">AVDCRST_MAG16</strain>
    </source>
</reference>
<protein>
    <recommendedName>
        <fullName evidence="2">RsiG-like domain-containing protein</fullName>
    </recommendedName>
</protein>
<feature type="domain" description="RsiG-like" evidence="2">
    <location>
        <begin position="38"/>
        <end position="85"/>
    </location>
</feature>
<gene>
    <name evidence="3" type="ORF">AVDCRST_MAG16-3190</name>
</gene>
<proteinExistence type="predicted"/>